<gene>
    <name evidence="2" type="ORF">MNBD_DELTA04-132</name>
</gene>
<dbReference type="SUPFAM" id="SSF102114">
    <property type="entry name" value="Radical SAM enzymes"/>
    <property type="match status" value="1"/>
</dbReference>
<dbReference type="EMBL" id="UOEY01000135">
    <property type="protein sequence ID" value="VAW41733.1"/>
    <property type="molecule type" value="Genomic_DNA"/>
</dbReference>
<sequence>MEQLDREARFRETVVMGLRMTAGVSVAGLRRRFDIDLPAYYGSTLTALLDQDLIVRDQDRLRLSARGLVLANRVMAELV</sequence>
<organism evidence="2">
    <name type="scientific">hydrothermal vent metagenome</name>
    <dbReference type="NCBI Taxonomy" id="652676"/>
    <lineage>
        <taxon>unclassified sequences</taxon>
        <taxon>metagenomes</taxon>
        <taxon>ecological metagenomes</taxon>
    </lineage>
</organism>
<evidence type="ECO:0000259" key="1">
    <source>
        <dbReference type="Pfam" id="PF06969"/>
    </source>
</evidence>
<dbReference type="AlphaFoldDB" id="A0A3B0VN82"/>
<accession>A0A3B0VN82</accession>
<dbReference type="Pfam" id="PF06969">
    <property type="entry name" value="HemN_C"/>
    <property type="match status" value="1"/>
</dbReference>
<dbReference type="InterPro" id="IPR058240">
    <property type="entry name" value="rSAM_sf"/>
</dbReference>
<proteinExistence type="predicted"/>
<name>A0A3B0VN82_9ZZZZ</name>
<feature type="domain" description="HemN C-terminal" evidence="1">
    <location>
        <begin position="4"/>
        <end position="70"/>
    </location>
</feature>
<dbReference type="InterPro" id="IPR010723">
    <property type="entry name" value="HemN_C"/>
</dbReference>
<keyword evidence="2" id="KW-0346">Stress response</keyword>
<protein>
    <submittedName>
        <fullName evidence="2">Hypothetical radical SAM family enzyme in heat shock gene cluster, similarity with CPO of BS HemN-type</fullName>
    </submittedName>
</protein>
<reference evidence="2" key="1">
    <citation type="submission" date="2018-06" db="EMBL/GenBank/DDBJ databases">
        <authorList>
            <person name="Zhirakovskaya E."/>
        </authorList>
    </citation>
    <scope>NUCLEOTIDE SEQUENCE</scope>
</reference>
<evidence type="ECO:0000313" key="2">
    <source>
        <dbReference type="EMBL" id="VAW41733.1"/>
    </source>
</evidence>